<evidence type="ECO:0000313" key="4">
    <source>
        <dbReference type="EMBL" id="KAF7309625.1"/>
    </source>
</evidence>
<evidence type="ECO:0000256" key="1">
    <source>
        <dbReference type="ARBA" id="ARBA00022737"/>
    </source>
</evidence>
<dbReference type="InterPro" id="IPR013105">
    <property type="entry name" value="TPR_2"/>
</dbReference>
<evidence type="ECO:0000256" key="3">
    <source>
        <dbReference type="PROSITE-ProRule" id="PRU00339"/>
    </source>
</evidence>
<evidence type="ECO:0000313" key="5">
    <source>
        <dbReference type="Proteomes" id="UP000636479"/>
    </source>
</evidence>
<dbReference type="RefSeq" id="XP_037223075.1">
    <property type="nucleotide sequence ID" value="XM_037360190.1"/>
</dbReference>
<dbReference type="InterPro" id="IPR019734">
    <property type="entry name" value="TPR_rpt"/>
</dbReference>
<proteinExistence type="predicted"/>
<evidence type="ECO:0000256" key="2">
    <source>
        <dbReference type="ARBA" id="ARBA00022803"/>
    </source>
</evidence>
<accession>A0A8H6T564</accession>
<dbReference type="InterPro" id="IPR052346">
    <property type="entry name" value="O-mannosyl-transferase_TMTC"/>
</dbReference>
<comment type="caution">
    <text evidence="4">The sequence shown here is derived from an EMBL/GenBank/DDBJ whole genome shotgun (WGS) entry which is preliminary data.</text>
</comment>
<feature type="repeat" description="TPR" evidence="3">
    <location>
        <begin position="84"/>
        <end position="117"/>
    </location>
</feature>
<gene>
    <name evidence="4" type="ORF">MIND_00333500</name>
</gene>
<dbReference type="PANTHER" id="PTHR44227:SF3">
    <property type="entry name" value="PROTEIN O-MANNOSYL-TRANSFERASE TMTC4"/>
    <property type="match status" value="1"/>
</dbReference>
<dbReference type="SMART" id="SM00028">
    <property type="entry name" value="TPR"/>
    <property type="match status" value="3"/>
</dbReference>
<dbReference type="Gene3D" id="1.25.40.10">
    <property type="entry name" value="Tetratricopeptide repeat domain"/>
    <property type="match status" value="1"/>
</dbReference>
<dbReference type="OrthoDB" id="1926212at2759"/>
<dbReference type="InterPro" id="IPR011990">
    <property type="entry name" value="TPR-like_helical_dom_sf"/>
</dbReference>
<dbReference type="SUPFAM" id="SSF48452">
    <property type="entry name" value="TPR-like"/>
    <property type="match status" value="1"/>
</dbReference>
<dbReference type="EMBL" id="JACAZF010000003">
    <property type="protein sequence ID" value="KAF7309625.1"/>
    <property type="molecule type" value="Genomic_DNA"/>
</dbReference>
<keyword evidence="1" id="KW-0677">Repeat</keyword>
<dbReference type="PROSITE" id="PS50005">
    <property type="entry name" value="TPR"/>
    <property type="match status" value="1"/>
</dbReference>
<dbReference type="Proteomes" id="UP000636479">
    <property type="component" value="Unassembled WGS sequence"/>
</dbReference>
<dbReference type="Pfam" id="PF07719">
    <property type="entry name" value="TPR_2"/>
    <property type="match status" value="1"/>
</dbReference>
<organism evidence="4 5">
    <name type="scientific">Mycena indigotica</name>
    <dbReference type="NCBI Taxonomy" id="2126181"/>
    <lineage>
        <taxon>Eukaryota</taxon>
        <taxon>Fungi</taxon>
        <taxon>Dikarya</taxon>
        <taxon>Basidiomycota</taxon>
        <taxon>Agaricomycotina</taxon>
        <taxon>Agaricomycetes</taxon>
        <taxon>Agaricomycetidae</taxon>
        <taxon>Agaricales</taxon>
        <taxon>Marasmiineae</taxon>
        <taxon>Mycenaceae</taxon>
        <taxon>Mycena</taxon>
    </lineage>
</organism>
<dbReference type="GeneID" id="59342706"/>
<name>A0A8H6T564_9AGAR</name>
<sequence>MFRSLRAGIRTCQTLSRVRPTTSQGSAIRAARFATGLTAHSTISDPAESEALRCIEEGTTKLEEGDVVAAKELYRRSSQIHKNPSSFFNLGVTHFHLKEFDEAIAAWKLSLDLQPDSADTHTNLASAYLMSTVVRTDLALKHLETAASLCPDDAEIAFNLAVVLEATGNLEEALKQYQHSQKRGIERAALHIRNVSAKLLGQKIKEAEDTEKSSKP</sequence>
<keyword evidence="2 3" id="KW-0802">TPR repeat</keyword>
<reference evidence="4" key="1">
    <citation type="submission" date="2020-05" db="EMBL/GenBank/DDBJ databases">
        <title>Mycena genomes resolve the evolution of fungal bioluminescence.</title>
        <authorList>
            <person name="Tsai I.J."/>
        </authorList>
    </citation>
    <scope>NUCLEOTIDE SEQUENCE</scope>
    <source>
        <strain evidence="4">171206Taipei</strain>
    </source>
</reference>
<dbReference type="PANTHER" id="PTHR44227">
    <property type="match status" value="1"/>
</dbReference>
<keyword evidence="5" id="KW-1185">Reference proteome</keyword>
<protein>
    <submittedName>
        <fullName evidence="4">TPR-like protein</fullName>
    </submittedName>
</protein>
<dbReference type="AlphaFoldDB" id="A0A8H6T564"/>
<dbReference type="Pfam" id="PF13432">
    <property type="entry name" value="TPR_16"/>
    <property type="match status" value="1"/>
</dbReference>